<dbReference type="GO" id="GO:0005739">
    <property type="term" value="C:mitochondrion"/>
    <property type="evidence" value="ECO:0007669"/>
    <property type="project" value="TreeGrafter"/>
</dbReference>
<dbReference type="GO" id="GO:0045271">
    <property type="term" value="C:respiratory chain complex I"/>
    <property type="evidence" value="ECO:0007669"/>
    <property type="project" value="InterPro"/>
</dbReference>
<dbReference type="RefSeq" id="XP_026672517.1">
    <property type="nucleotide sequence ID" value="XM_026816716.1"/>
</dbReference>
<dbReference type="InterPro" id="IPR052618">
    <property type="entry name" value="ComplexI_NDUFA12"/>
</dbReference>
<dbReference type="GO" id="GO:0032981">
    <property type="term" value="P:mitochondrial respiratory chain complex I assembly"/>
    <property type="evidence" value="ECO:0007669"/>
    <property type="project" value="TreeGrafter"/>
</dbReference>
<evidence type="ECO:0000313" key="2">
    <source>
        <dbReference type="Proteomes" id="UP000694925"/>
    </source>
</evidence>
<proteinExistence type="inferred from homology"/>
<evidence type="ECO:0000313" key="4">
    <source>
        <dbReference type="RefSeq" id="XP_017886478.1"/>
    </source>
</evidence>
<dbReference type="KEGG" id="ccal:108628810"/>
<evidence type="ECO:0000313" key="3">
    <source>
        <dbReference type="RefSeq" id="XP_017886477.1"/>
    </source>
</evidence>
<dbReference type="PANTHER" id="PTHR32470:SF2">
    <property type="entry name" value="NADH DEHYDROGENASE [UBIQUINONE] 1 ALPHA SUBCOMPLEX ASSEMBLY FACTOR 2"/>
    <property type="match status" value="1"/>
</dbReference>
<dbReference type="Proteomes" id="UP000694925">
    <property type="component" value="Unplaced"/>
</dbReference>
<keyword evidence="2" id="KW-1185">Reference proteome</keyword>
<dbReference type="RefSeq" id="XP_017886478.1">
    <property type="nucleotide sequence ID" value="XM_018030989.2"/>
</dbReference>
<dbReference type="Pfam" id="PF05071">
    <property type="entry name" value="NDUFA12"/>
    <property type="match status" value="1"/>
</dbReference>
<protein>
    <submittedName>
        <fullName evidence="3 4">NADH dehydrogenase [ubiquinone] 1 alpha subcomplex assembly factor 2</fullName>
    </submittedName>
</protein>
<organism evidence="2 3">
    <name type="scientific">Ceratina calcarata</name>
    <dbReference type="NCBI Taxonomy" id="156304"/>
    <lineage>
        <taxon>Eukaryota</taxon>
        <taxon>Metazoa</taxon>
        <taxon>Ecdysozoa</taxon>
        <taxon>Arthropoda</taxon>
        <taxon>Hexapoda</taxon>
        <taxon>Insecta</taxon>
        <taxon>Pterygota</taxon>
        <taxon>Neoptera</taxon>
        <taxon>Endopterygota</taxon>
        <taxon>Hymenoptera</taxon>
        <taxon>Apocrita</taxon>
        <taxon>Aculeata</taxon>
        <taxon>Apoidea</taxon>
        <taxon>Anthophila</taxon>
        <taxon>Apidae</taxon>
        <taxon>Ceratina</taxon>
        <taxon>Zadontomerus</taxon>
    </lineage>
</organism>
<gene>
    <name evidence="3 4 5" type="primary">LOC108628810</name>
</gene>
<dbReference type="PANTHER" id="PTHR32470">
    <property type="entry name" value="ADH DEHYDROGENASE [UBIQUINONE] 1 ALPHA SUBCOMPLEX ASSEMBLY FACTOR 2"/>
    <property type="match status" value="1"/>
</dbReference>
<accession>A0AAJ7NB38</accession>
<dbReference type="InterPro" id="IPR007763">
    <property type="entry name" value="NDUFA12"/>
</dbReference>
<reference evidence="3 4" key="1">
    <citation type="submission" date="2025-04" db="UniProtKB">
        <authorList>
            <consortium name="RefSeq"/>
        </authorList>
    </citation>
    <scope>IDENTIFICATION</scope>
    <source>
        <tissue evidence="3 4">Whole body</tissue>
    </source>
</reference>
<dbReference type="GeneID" id="108628810"/>
<sequence>MPGKERHLIRTILRNFVDSITPNNRKPKLIGEDYYGTKYYEMQNAVNTSKQKPARYFEPVNKNDFEQNVPAEWEAWLRFRRKEPPTVEEVEANYKLQLLKKERAAQLEATYSEKKQLDVPAKDDEKSFPVYEEYKNFGKDYKVKY</sequence>
<evidence type="ECO:0000313" key="5">
    <source>
        <dbReference type="RefSeq" id="XP_026672517.1"/>
    </source>
</evidence>
<name>A0AAJ7NB38_9HYME</name>
<dbReference type="AlphaFoldDB" id="A0AAJ7NB38"/>
<comment type="similarity">
    <text evidence="1">Belongs to the complex I NDUFA12 subunit family.</text>
</comment>
<dbReference type="RefSeq" id="XP_017886477.1">
    <property type="nucleotide sequence ID" value="XM_018030988.2"/>
</dbReference>
<evidence type="ECO:0000256" key="1">
    <source>
        <dbReference type="ARBA" id="ARBA00007355"/>
    </source>
</evidence>